<sequence length="150" mass="17365">MSLSKNLSILQSRKQSLLNGIRDARSQANIWGDKISRLQEASNSLQADITVLEADKSKIDSFEIDKKRWKGKEETRFSDAYAEYKEQVQLFLKKTKQAKETIDDEIVRFEANRASCLASAILHQVNVSRGRSFERIKTTRFCSIQKFFRI</sequence>
<organism evidence="1 2">
    <name type="scientific">Terribacillus saccharophilus</name>
    <dbReference type="NCBI Taxonomy" id="361277"/>
    <lineage>
        <taxon>Bacteria</taxon>
        <taxon>Bacillati</taxon>
        <taxon>Bacillota</taxon>
        <taxon>Bacilli</taxon>
        <taxon>Bacillales</taxon>
        <taxon>Bacillaceae</taxon>
        <taxon>Terribacillus</taxon>
    </lineage>
</organism>
<comment type="caution">
    <text evidence="1">The sequence shown here is derived from an EMBL/GenBank/DDBJ whole genome shotgun (WGS) entry which is preliminary data.</text>
</comment>
<protein>
    <submittedName>
        <fullName evidence="1">Uncharacterized protein</fullName>
    </submittedName>
</protein>
<dbReference type="EMBL" id="NPBV01000021">
    <property type="protein sequence ID" value="PAD20682.1"/>
    <property type="molecule type" value="Genomic_DNA"/>
</dbReference>
<name>A0A268A986_9BACI</name>
<dbReference type="AlphaFoldDB" id="A0A268A986"/>
<evidence type="ECO:0000313" key="2">
    <source>
        <dbReference type="Proteomes" id="UP000216013"/>
    </source>
</evidence>
<dbReference type="InterPro" id="IPR031681">
    <property type="entry name" value="YwqH-like"/>
</dbReference>
<evidence type="ECO:0000313" key="1">
    <source>
        <dbReference type="EMBL" id="PAD20682.1"/>
    </source>
</evidence>
<dbReference type="Proteomes" id="UP000216013">
    <property type="component" value="Unassembled WGS sequence"/>
</dbReference>
<reference evidence="1 2" key="1">
    <citation type="submission" date="2017-07" db="EMBL/GenBank/DDBJ databases">
        <title>Isolation and whole genome analysis of endospore-forming bacteria from heroin.</title>
        <authorList>
            <person name="Kalinowski J."/>
            <person name="Ahrens B."/>
            <person name="Al-Dilaimi A."/>
            <person name="Winkler A."/>
            <person name="Wibberg D."/>
            <person name="Schleenbecker U."/>
            <person name="Ruckert C."/>
            <person name="Wolfel R."/>
            <person name="Grass G."/>
        </authorList>
    </citation>
    <scope>NUCLEOTIDE SEQUENCE [LARGE SCALE GENOMIC DNA]</scope>
    <source>
        <strain evidence="1 2">7528</strain>
    </source>
</reference>
<gene>
    <name evidence="1" type="ORF">CHH64_12300</name>
</gene>
<proteinExistence type="predicted"/>
<dbReference type="Pfam" id="PF16888">
    <property type="entry name" value="YwqH-like"/>
    <property type="match status" value="1"/>
</dbReference>
<accession>A0A268A986</accession>